<dbReference type="Gene3D" id="2.180.10.10">
    <property type="entry name" value="RHS repeat-associated core"/>
    <property type="match status" value="6"/>
</dbReference>
<feature type="domain" description="Teneurin-like YD-shell" evidence="3">
    <location>
        <begin position="1012"/>
        <end position="1143"/>
    </location>
</feature>
<sequence length="1732" mass="191934">MPLSQYYYGYGIDDWDIGQGLCWYFPTAYGDDGEDQIIYNWAGSRLWAHGHTSLSRVFDLGKDYDNSTKVGMFVAVQRDLNLQNSGARVVVTALKDGREVGRCSAGFLTGILGDPPLDIVLPCYSYIPYPTPFVEFPLSSVTESFNQLKVDLRCRLSTYSSVYVTIAVDHIMISGVDESVEVLDAQATPGFLWLDQKGQSSGIVFRSEASDVTEIAFSIQTPSGAIISIGSAPAIQQGSEYVAKLSWWGQPDLPEGPYTIIAEAGSSSKSSTFEVKHTAVSLVGLGKWMKGSKDPSAVLPPYAIAEGCPDNPWDEMLPDTNGFFAKAVTISDPVNVSSGNFVLPQVDLRLKSRYNLTLARIYNSLDPRITAFGRGWSSPYLVNLEISADQVVFTNSDGTRLLFNRSGSLFTSVVATDLDLTFNSDTGFYILAHPHGSNWVFDSQGRILQMTKACCGQGANDAIVFSYDAGNKLSSVTAPSGKSLTFSYNAAGLISGIADSTGRSLSYTYDADSNLISFTDALNRETTYSYDEDGFMTSYTKPGNLTSEIAYYEHRVASIKDPAGVQSTFAWDFTSPKLTLTDFSGTAHVYGLADDLHISSYSVPSAALSKEFVGADGRVVSIKDSLNYSDHYSYDENGSYQSHTDKLGNVTTFTWHPTLKKLTSKTDALGRTWSYEWCSRGNLIKQTDPAGHEITYTYDSHNNRTSKTDALGHITRYVYDATGNYLVQTIDAMGGISSFTYDVRGNLTASTDQLGRMTSYEYDLIDRLIKSTYPDGRFTSITYDAAGNIASRIDNLGRVTAYTYDANGKLLTTTRPDNTVLAHAYDASGRRISSTDALNRVTAYEYDALDNMIKVTYPDQSYQTYVYDTEKRLISSTDELGNVTTYEYDSMDRMLATIDPAGSRWESQYDAAGRKIAAKDPLGRTTAYEYDVLDRVVKTTAPDSTTNTSGYDAVGNLLVATNALNQQTVYEYDALNRQIKTTQPNGAQFSTSYDAAGQAISETDALGNSTINAYDNAGRRVSTTNALNHVWQYVYDNAGRLVRTVDPMGGVATMTYDVMDRVITESDALSRVTAYEYDAAGKRIARTDAMGRRSLYGYDTRDRLTNEVDAEGRIVSHGYDLAGHKVNLTDGAGRIWRWVYDSLGRVTAEIDPLGNEVKSSYDAVDSLILKTNARAQATGYEYDLMNRLVKVNYPDTTAAAFSYDALGRELVRSGIAGTVTKSYDTVGNLLSETFVDQNKGWSYSYDLMGNKIQAVSPESETFKYRYDNLYRLTELESGKASEKISYTYDALGRNVEEKRVDSTTANTFDAAGQLLEMKHYRLVLDRNGNDCSHGHKGKKKKEPVYKEEILALRQYSYDLAGNRINMTDENGKVTSYAFDNSNWLTQVVYPNADVVTYAYNDAGDRISEQLNDKPAVAYEYDAAGRMISKDADTFAYDADGNILSDAEASYTWNSDNRLVRVEKTAGGCKHDKKRGGFAPGHLKHGKESVVYEEYTYLPQDWRRITRKAGKYSVKSDHKGHSKKNDEEERTFISIYDGDDESHEYLLTEAKFKFHGKCKHKKEDLKLFREFVGGPAVDDIEHTRYGKLSFAMLKDGLGSTVALTGRDGKVIANIGYDAWGNFRYSGKFDKAPCKEDDFDDYLDRLEGIRSFGHGNHNGWAFGRHFGSKLTPYLYTGRRHSALTNQYFNRNRYYSPALGRFTSKDPIGFNGGPQKTQSASTVGTTSTGMLIIIR</sequence>
<feature type="domain" description="DUF6531" evidence="2">
    <location>
        <begin position="332"/>
        <end position="403"/>
    </location>
</feature>
<dbReference type="Pfam" id="PF25023">
    <property type="entry name" value="TEN_YD-shell"/>
    <property type="match status" value="4"/>
</dbReference>
<dbReference type="SUPFAM" id="SSF101908">
    <property type="entry name" value="Putative isomerase YbhE"/>
    <property type="match status" value="1"/>
</dbReference>
<protein>
    <submittedName>
        <fullName evidence="4">Uncharacterized protein</fullName>
    </submittedName>
</protein>
<name>A0A2N1PIQ9_9BACT</name>
<dbReference type="InterPro" id="IPR056823">
    <property type="entry name" value="TEN-like_YD-shell"/>
</dbReference>
<dbReference type="PANTHER" id="PTHR32305">
    <property type="match status" value="1"/>
</dbReference>
<evidence type="ECO:0000259" key="2">
    <source>
        <dbReference type="Pfam" id="PF20148"/>
    </source>
</evidence>
<dbReference type="PANTHER" id="PTHR32305:SF15">
    <property type="entry name" value="PROTEIN RHSA-RELATED"/>
    <property type="match status" value="1"/>
</dbReference>
<accession>A0A2N1PIQ9</accession>
<keyword evidence="1" id="KW-0677">Repeat</keyword>
<dbReference type="Proteomes" id="UP000233256">
    <property type="component" value="Unassembled WGS sequence"/>
</dbReference>
<feature type="domain" description="Teneurin-like YD-shell" evidence="3">
    <location>
        <begin position="439"/>
        <end position="552"/>
    </location>
</feature>
<organism evidence="4 5">
    <name type="scientific">Candidatus Wallbacteria bacterium HGW-Wallbacteria-1</name>
    <dbReference type="NCBI Taxonomy" id="2013854"/>
    <lineage>
        <taxon>Bacteria</taxon>
        <taxon>Candidatus Walliibacteriota</taxon>
    </lineage>
</organism>
<dbReference type="NCBIfam" id="TIGR01643">
    <property type="entry name" value="YD_repeat_2x"/>
    <property type="match status" value="16"/>
</dbReference>
<comment type="caution">
    <text evidence="4">The sequence shown here is derived from an EMBL/GenBank/DDBJ whole genome shotgun (WGS) entry which is preliminary data.</text>
</comment>
<feature type="domain" description="Teneurin-like YD-shell" evidence="3">
    <location>
        <begin position="710"/>
        <end position="843"/>
    </location>
</feature>
<evidence type="ECO:0000313" key="4">
    <source>
        <dbReference type="EMBL" id="PKK88231.1"/>
    </source>
</evidence>
<feature type="domain" description="Teneurin-like YD-shell" evidence="3">
    <location>
        <begin position="1365"/>
        <end position="1463"/>
    </location>
</feature>
<proteinExistence type="predicted"/>
<reference evidence="4 5" key="1">
    <citation type="journal article" date="2017" name="ISME J.">
        <title>Potential for microbial H2 and metal transformations associated with novel bacteria and archaea in deep terrestrial subsurface sediments.</title>
        <authorList>
            <person name="Hernsdorf A.W."/>
            <person name="Amano Y."/>
            <person name="Miyakawa K."/>
            <person name="Ise K."/>
            <person name="Suzuki Y."/>
            <person name="Anantharaman K."/>
            <person name="Probst A."/>
            <person name="Burstein D."/>
            <person name="Thomas B.C."/>
            <person name="Banfield J.F."/>
        </authorList>
    </citation>
    <scope>NUCLEOTIDE SEQUENCE [LARGE SCALE GENOMIC DNA]</scope>
    <source>
        <strain evidence="4">HGW-Wallbacteria-1</strain>
    </source>
</reference>
<evidence type="ECO:0000259" key="3">
    <source>
        <dbReference type="Pfam" id="PF25023"/>
    </source>
</evidence>
<dbReference type="InterPro" id="IPR045351">
    <property type="entry name" value="DUF6531"/>
</dbReference>
<gene>
    <name evidence="4" type="ORF">CVV64_19735</name>
</gene>
<dbReference type="InterPro" id="IPR022385">
    <property type="entry name" value="Rhs_assc_core"/>
</dbReference>
<dbReference type="NCBIfam" id="TIGR03696">
    <property type="entry name" value="Rhs_assc_core"/>
    <property type="match status" value="1"/>
</dbReference>
<evidence type="ECO:0000256" key="1">
    <source>
        <dbReference type="ARBA" id="ARBA00022737"/>
    </source>
</evidence>
<dbReference type="Pfam" id="PF20148">
    <property type="entry name" value="DUF6531"/>
    <property type="match status" value="1"/>
</dbReference>
<dbReference type="InterPro" id="IPR050708">
    <property type="entry name" value="T6SS_VgrG/RHS"/>
</dbReference>
<dbReference type="InterPro" id="IPR006530">
    <property type="entry name" value="YD"/>
</dbReference>
<evidence type="ECO:0000313" key="5">
    <source>
        <dbReference type="Proteomes" id="UP000233256"/>
    </source>
</evidence>
<dbReference type="InterPro" id="IPR031325">
    <property type="entry name" value="RHS_repeat"/>
</dbReference>
<dbReference type="EMBL" id="PGXC01000057">
    <property type="protein sequence ID" value="PKK88231.1"/>
    <property type="molecule type" value="Genomic_DNA"/>
</dbReference>
<dbReference type="Pfam" id="PF05593">
    <property type="entry name" value="RHS_repeat"/>
    <property type="match status" value="3"/>
</dbReference>